<dbReference type="PANTHER" id="PTHR10000:SF55">
    <property type="entry name" value="5-AMINO-6-(5-PHOSPHO-D-RIBITYLAMINO)URACIL PHOSPHATASE YCSE"/>
    <property type="match status" value="1"/>
</dbReference>
<dbReference type="CDD" id="cd07516">
    <property type="entry name" value="HAD_Pase"/>
    <property type="match status" value="1"/>
</dbReference>
<dbReference type="SFLD" id="SFLDG01144">
    <property type="entry name" value="C2.B.4:_PGP_Like"/>
    <property type="match status" value="1"/>
</dbReference>
<dbReference type="InterPro" id="IPR023214">
    <property type="entry name" value="HAD_sf"/>
</dbReference>
<dbReference type="Gene3D" id="3.40.50.1000">
    <property type="entry name" value="HAD superfamily/HAD-like"/>
    <property type="match status" value="1"/>
</dbReference>
<proteinExistence type="predicted"/>
<dbReference type="Proteomes" id="UP000273811">
    <property type="component" value="Unassembled WGS sequence"/>
</dbReference>
<dbReference type="GO" id="GO:0005829">
    <property type="term" value="C:cytosol"/>
    <property type="evidence" value="ECO:0007669"/>
    <property type="project" value="TreeGrafter"/>
</dbReference>
<organism evidence="1 2">
    <name type="scientific">Siminovitchia fortis</name>
    <dbReference type="NCBI Taxonomy" id="254758"/>
    <lineage>
        <taxon>Bacteria</taxon>
        <taxon>Bacillati</taxon>
        <taxon>Bacillota</taxon>
        <taxon>Bacilli</taxon>
        <taxon>Bacillales</taxon>
        <taxon>Bacillaceae</taxon>
        <taxon>Siminovitchia</taxon>
    </lineage>
</organism>
<comment type="caution">
    <text evidence="1">The sequence shown here is derived from an EMBL/GenBank/DDBJ whole genome shotgun (WGS) entry which is preliminary data.</text>
</comment>
<dbReference type="InterPro" id="IPR036412">
    <property type="entry name" value="HAD-like_sf"/>
</dbReference>
<dbReference type="NCBIfam" id="TIGR00099">
    <property type="entry name" value="Cof-subfamily"/>
    <property type="match status" value="1"/>
</dbReference>
<dbReference type="GO" id="GO:0016791">
    <property type="term" value="F:phosphatase activity"/>
    <property type="evidence" value="ECO:0007669"/>
    <property type="project" value="TreeGrafter"/>
</dbReference>
<dbReference type="SFLD" id="SFLDS00003">
    <property type="entry name" value="Haloacid_Dehalogenase"/>
    <property type="match status" value="1"/>
</dbReference>
<accession>A0A443IWT2</accession>
<protein>
    <submittedName>
        <fullName evidence="1">HAD family phosphatase</fullName>
    </submittedName>
</protein>
<sequence length="290" mass="32443">MIKCIATDMDGTLLNASQEVSEENKLAIEAARKQGIDFLVATGRSYHDLRYVLDKVGIRCPAICLNGAEIRDAEGNVEFGIGLEAVIAEKVAYVLDNADMYYELYTSNGTYTTNYEKGIQAVMDIYRTANPSIEVSKLRQRVEKRFKKRLIKIVDDFDDVFGSEDITTYKFFGFSKDQSLLVEVSKRLEQINGITVTTSGRQNIEITHKNAKKGNALKRYTEKRGISLEETMALGDNYNDLSMLEMVGHSVAMGNAEKEIKDTCRYVTGLNTEDGVAEAIYKALEEMAIS</sequence>
<dbReference type="InterPro" id="IPR000150">
    <property type="entry name" value="Cof"/>
</dbReference>
<dbReference type="SUPFAM" id="SSF56784">
    <property type="entry name" value="HAD-like"/>
    <property type="match status" value="1"/>
</dbReference>
<reference evidence="1" key="1">
    <citation type="submission" date="2018-12" db="EMBL/GenBank/DDBJ databases">
        <authorList>
            <person name="Sun L."/>
            <person name="Chen Z."/>
        </authorList>
    </citation>
    <scope>NUCLEOTIDE SEQUENCE [LARGE SCALE GENOMIC DNA]</scope>
    <source>
        <strain evidence="1">DSM 16012</strain>
    </source>
</reference>
<dbReference type="NCBIfam" id="TIGR01484">
    <property type="entry name" value="HAD-SF-IIB"/>
    <property type="match status" value="1"/>
</dbReference>
<dbReference type="OrthoDB" id="9806027at2"/>
<evidence type="ECO:0000313" key="1">
    <source>
        <dbReference type="EMBL" id="RWR12519.1"/>
    </source>
</evidence>
<evidence type="ECO:0000313" key="2">
    <source>
        <dbReference type="Proteomes" id="UP000273811"/>
    </source>
</evidence>
<gene>
    <name evidence="1" type="ORF">D4N35_006565</name>
</gene>
<dbReference type="EMBL" id="QYTU02000010">
    <property type="protein sequence ID" value="RWR12519.1"/>
    <property type="molecule type" value="Genomic_DNA"/>
</dbReference>
<keyword evidence="2" id="KW-1185">Reference proteome</keyword>
<dbReference type="PANTHER" id="PTHR10000">
    <property type="entry name" value="PHOSPHOSERINE PHOSPHATASE"/>
    <property type="match status" value="1"/>
</dbReference>
<dbReference type="GO" id="GO:0000287">
    <property type="term" value="F:magnesium ion binding"/>
    <property type="evidence" value="ECO:0007669"/>
    <property type="project" value="TreeGrafter"/>
</dbReference>
<dbReference type="AlphaFoldDB" id="A0A443IWT2"/>
<dbReference type="Pfam" id="PF08282">
    <property type="entry name" value="Hydrolase_3"/>
    <property type="match status" value="1"/>
</dbReference>
<dbReference type="InterPro" id="IPR006379">
    <property type="entry name" value="HAD-SF_hydro_IIB"/>
</dbReference>
<dbReference type="SFLD" id="SFLDG01140">
    <property type="entry name" value="C2.B:_Phosphomannomutase_and_P"/>
    <property type="match status" value="1"/>
</dbReference>
<name>A0A443IWT2_9BACI</name>
<dbReference type="Gene3D" id="3.30.1240.10">
    <property type="match status" value="1"/>
</dbReference>
<dbReference type="PROSITE" id="PS01229">
    <property type="entry name" value="COF_2"/>
    <property type="match status" value="1"/>
</dbReference>